<dbReference type="PROSITE" id="PS01228">
    <property type="entry name" value="COF_1"/>
    <property type="match status" value="1"/>
</dbReference>
<dbReference type="AlphaFoldDB" id="A0A1T4XY77"/>
<evidence type="ECO:0008006" key="3">
    <source>
        <dbReference type="Google" id="ProtNLM"/>
    </source>
</evidence>
<dbReference type="SFLD" id="SFLDG01144">
    <property type="entry name" value="C2.B.4:_PGP_Like"/>
    <property type="match status" value="1"/>
</dbReference>
<proteinExistence type="predicted"/>
<dbReference type="Proteomes" id="UP000190105">
    <property type="component" value="Unassembled WGS sequence"/>
</dbReference>
<evidence type="ECO:0000313" key="2">
    <source>
        <dbReference type="Proteomes" id="UP000190105"/>
    </source>
</evidence>
<dbReference type="STRING" id="1147123.SAMN05443428_11538"/>
<dbReference type="SUPFAM" id="SSF56784">
    <property type="entry name" value="HAD-like"/>
    <property type="match status" value="1"/>
</dbReference>
<evidence type="ECO:0000313" key="1">
    <source>
        <dbReference type="EMBL" id="SKA94005.1"/>
    </source>
</evidence>
<dbReference type="NCBIfam" id="TIGR01484">
    <property type="entry name" value="HAD-SF-IIB"/>
    <property type="match status" value="1"/>
</dbReference>
<dbReference type="GO" id="GO:0005829">
    <property type="term" value="C:cytosol"/>
    <property type="evidence" value="ECO:0007669"/>
    <property type="project" value="TreeGrafter"/>
</dbReference>
<dbReference type="RefSeq" id="WP_078697032.1">
    <property type="nucleotide sequence ID" value="NZ_FUYH01000015.1"/>
</dbReference>
<name>A0A1T4XY77_9CLOT</name>
<dbReference type="InterPro" id="IPR006379">
    <property type="entry name" value="HAD-SF_hydro_IIB"/>
</dbReference>
<dbReference type="OrthoDB" id="9781413at2"/>
<dbReference type="GO" id="GO:0000287">
    <property type="term" value="F:magnesium ion binding"/>
    <property type="evidence" value="ECO:0007669"/>
    <property type="project" value="TreeGrafter"/>
</dbReference>
<dbReference type="SFLD" id="SFLDG01140">
    <property type="entry name" value="C2.B:_Phosphomannomutase_and_P"/>
    <property type="match status" value="1"/>
</dbReference>
<dbReference type="NCBIfam" id="TIGR00099">
    <property type="entry name" value="Cof-subfamily"/>
    <property type="match status" value="1"/>
</dbReference>
<dbReference type="CDD" id="cd07518">
    <property type="entry name" value="HAD_YbiV-Like"/>
    <property type="match status" value="1"/>
</dbReference>
<dbReference type="EMBL" id="FUYH01000015">
    <property type="protein sequence ID" value="SKA94005.1"/>
    <property type="molecule type" value="Genomic_DNA"/>
</dbReference>
<dbReference type="PANTHER" id="PTHR10000:SF8">
    <property type="entry name" value="HAD SUPERFAMILY HYDROLASE-LIKE, TYPE 3"/>
    <property type="match status" value="1"/>
</dbReference>
<dbReference type="Pfam" id="PF08282">
    <property type="entry name" value="Hydrolase_3"/>
    <property type="match status" value="1"/>
</dbReference>
<sequence length="266" mass="30449">MIKLIATDLDGTLLNDKGEIDKKLKSLLNVLKSKNIKFVPTSGRLYSTLCRNFKDYGSDLIIVAINGAVVQYNNNGKVIYENPIDREICFESVKALIDLNMDFEIYITCKNMNYLLRENKELIHKFAISDADMSFIENYYEINEDIFKIGIFKTSGFTKEEVDRIKIATGNRFEYEVSGNVWLDITNKDVNKGNAIKILQNIFDIKKEETLVFGDYYNDISMFKRAYYSYAMGNAPHDVKAKARFVALDNNNNGVIKVIEKVAGED</sequence>
<dbReference type="InterPro" id="IPR023214">
    <property type="entry name" value="HAD_sf"/>
</dbReference>
<dbReference type="PANTHER" id="PTHR10000">
    <property type="entry name" value="PHOSPHOSERINE PHOSPHATASE"/>
    <property type="match status" value="1"/>
</dbReference>
<dbReference type="InterPro" id="IPR000150">
    <property type="entry name" value="Cof"/>
</dbReference>
<dbReference type="Gene3D" id="3.30.1240.10">
    <property type="match status" value="1"/>
</dbReference>
<accession>A0A1T4XY77</accession>
<dbReference type="InterPro" id="IPR036412">
    <property type="entry name" value="HAD-like_sf"/>
</dbReference>
<protein>
    <recommendedName>
        <fullName evidence="3">Cof subfamily of IIB subfamily of haloacid dehalogenase superfamily/HAD-superfamily hydrolase, subfamily IIB</fullName>
    </recommendedName>
</protein>
<dbReference type="GO" id="GO:0016791">
    <property type="term" value="F:phosphatase activity"/>
    <property type="evidence" value="ECO:0007669"/>
    <property type="project" value="TreeGrafter"/>
</dbReference>
<dbReference type="SFLD" id="SFLDS00003">
    <property type="entry name" value="Haloacid_Dehalogenase"/>
    <property type="match status" value="1"/>
</dbReference>
<keyword evidence="2" id="KW-1185">Reference proteome</keyword>
<dbReference type="Gene3D" id="3.40.50.1000">
    <property type="entry name" value="HAD superfamily/HAD-like"/>
    <property type="match status" value="1"/>
</dbReference>
<gene>
    <name evidence="1" type="ORF">SAMN05443428_11538</name>
</gene>
<reference evidence="2" key="1">
    <citation type="submission" date="2017-02" db="EMBL/GenBank/DDBJ databases">
        <authorList>
            <person name="Varghese N."/>
            <person name="Submissions S."/>
        </authorList>
    </citation>
    <scope>NUCLEOTIDE SEQUENCE [LARGE SCALE GENOMIC DNA]</scope>
    <source>
        <strain evidence="2">USBA 833</strain>
    </source>
</reference>
<organism evidence="1 2">
    <name type="scientific">Caloramator quimbayensis</name>
    <dbReference type="NCBI Taxonomy" id="1147123"/>
    <lineage>
        <taxon>Bacteria</taxon>
        <taxon>Bacillati</taxon>
        <taxon>Bacillota</taxon>
        <taxon>Clostridia</taxon>
        <taxon>Eubacteriales</taxon>
        <taxon>Clostridiaceae</taxon>
        <taxon>Caloramator</taxon>
    </lineage>
</organism>